<organism evidence="4 5">
    <name type="scientific">Pontivivens insulae</name>
    <dbReference type="NCBI Taxonomy" id="1639689"/>
    <lineage>
        <taxon>Bacteria</taxon>
        <taxon>Pseudomonadati</taxon>
        <taxon>Pseudomonadota</taxon>
        <taxon>Alphaproteobacteria</taxon>
        <taxon>Rhodobacterales</taxon>
        <taxon>Paracoccaceae</taxon>
        <taxon>Pontivivens</taxon>
    </lineage>
</organism>
<dbReference type="Proteomes" id="UP000244932">
    <property type="component" value="Unassembled WGS sequence"/>
</dbReference>
<dbReference type="RefSeq" id="WP_108781446.1">
    <property type="nucleotide sequence ID" value="NZ_OMKW01000001.1"/>
</dbReference>
<dbReference type="PANTHER" id="PTHR21013:SF10">
    <property type="entry name" value="ATP SYNTHASE MITOCHONDRIAL F1 COMPLEX ASSEMBLY FACTOR 2"/>
    <property type="match status" value="1"/>
</dbReference>
<dbReference type="SUPFAM" id="SSF160909">
    <property type="entry name" value="ATP12-like"/>
    <property type="match status" value="1"/>
</dbReference>
<keyword evidence="5" id="KW-1185">Reference proteome</keyword>
<sequence length="237" mass="26081">MSEWAAKRFWKQADVAKAEGGWTVTLDGRNVRTPGKQLLIVPSHALAQRIAAEWHAQDEKINPLSMPFTRSANSAIEKVAPQRDDVIEMLASYGETDLLCYRADYPDSLIARQAAAWDPMLDWAADTYDARLLPVAGLIPQPQPAQSLANLKAQLAQFDDYELTALHDLVTLSGSLVLGLAVAAGRIDAASAWPVAELDALFQQEQWGEDEEAVAERAIKEAAFRHAETLLHLIRKG</sequence>
<reference evidence="4 5" key="1">
    <citation type="submission" date="2018-03" db="EMBL/GenBank/DDBJ databases">
        <authorList>
            <person name="Keele B.F."/>
        </authorList>
    </citation>
    <scope>NUCLEOTIDE SEQUENCE [LARGE SCALE GENOMIC DNA]</scope>
    <source>
        <strain evidence="4 5">CeCT 8812</strain>
    </source>
</reference>
<protein>
    <recommendedName>
        <fullName evidence="6">ATPase</fullName>
    </recommendedName>
</protein>
<dbReference type="Gene3D" id="3.30.2180.10">
    <property type="entry name" value="ATP12-like"/>
    <property type="match status" value="1"/>
</dbReference>
<dbReference type="PANTHER" id="PTHR21013">
    <property type="entry name" value="ATP SYNTHASE MITOCHONDRIAL F1 COMPLEX ASSEMBLY FACTOR 2/ATP12 PROTEIN, MITOCHONDRIAL PRECURSOR"/>
    <property type="match status" value="1"/>
</dbReference>
<dbReference type="InterPro" id="IPR042272">
    <property type="entry name" value="ATP12_ATP_synth-F1-assembly_N"/>
</dbReference>
<name>A0A2R8A665_9RHOB</name>
<evidence type="ECO:0000313" key="5">
    <source>
        <dbReference type="Proteomes" id="UP000244932"/>
    </source>
</evidence>
<dbReference type="InterPro" id="IPR011419">
    <property type="entry name" value="ATP12_ATP_synth-F1-assembly"/>
</dbReference>
<evidence type="ECO:0000313" key="4">
    <source>
        <dbReference type="EMBL" id="SPF27737.1"/>
    </source>
</evidence>
<dbReference type="Pfam" id="PF07542">
    <property type="entry name" value="ATP12"/>
    <property type="match status" value="1"/>
</dbReference>
<dbReference type="Gene3D" id="1.10.3580.10">
    <property type="entry name" value="ATP12 ATPase"/>
    <property type="match status" value="1"/>
</dbReference>
<accession>A0A2R8A665</accession>
<evidence type="ECO:0008006" key="6">
    <source>
        <dbReference type="Google" id="ProtNLM"/>
    </source>
</evidence>
<proteinExistence type="inferred from homology"/>
<dbReference type="InterPro" id="IPR023335">
    <property type="entry name" value="ATP12_ortho_dom_sf"/>
</dbReference>
<comment type="similarity">
    <text evidence="1">Belongs to the ATP12 family.</text>
</comment>
<dbReference type="GO" id="GO:0043461">
    <property type="term" value="P:proton-transporting ATP synthase complex assembly"/>
    <property type="evidence" value="ECO:0007669"/>
    <property type="project" value="InterPro"/>
</dbReference>
<keyword evidence="2" id="KW-0809">Transit peptide</keyword>
<dbReference type="AlphaFoldDB" id="A0A2R8A665"/>
<dbReference type="OrthoDB" id="9797825at2"/>
<dbReference type="EMBL" id="OMKW01000001">
    <property type="protein sequence ID" value="SPF27737.1"/>
    <property type="molecule type" value="Genomic_DNA"/>
</dbReference>
<evidence type="ECO:0000256" key="2">
    <source>
        <dbReference type="ARBA" id="ARBA00022946"/>
    </source>
</evidence>
<keyword evidence="3" id="KW-0143">Chaperone</keyword>
<evidence type="ECO:0000256" key="3">
    <source>
        <dbReference type="ARBA" id="ARBA00023186"/>
    </source>
</evidence>
<evidence type="ECO:0000256" key="1">
    <source>
        <dbReference type="ARBA" id="ARBA00008231"/>
    </source>
</evidence>
<gene>
    <name evidence="4" type="ORF">POI8812_00030</name>
</gene>